<dbReference type="InterPro" id="IPR005829">
    <property type="entry name" value="Sugar_transporter_CS"/>
</dbReference>
<dbReference type="OrthoDB" id="5296287at2759"/>
<dbReference type="Proteomes" id="UP000886885">
    <property type="component" value="Chromosome 10D"/>
</dbReference>
<sequence length="474" mass="52753">MTDSEKHDQDFPSKFTVYVVICWILAAFGGFMFGYDIGISGGVTAMDDFLIKFFPTVHERKLHAKENNYCKYDDQYLQLFTSSLYLAALVSSFGASKACTKFGRKPTILVASVFFLFGAAVSSSAQNIWMLISGRILLGFGVGFGNEAVPLFLSEIAPVERRGAVNILFQFFVTVGILFANLVNYGTSKMHPYGWRVSLGLAGVPAVFLFIGSIVITETPTSLIERGNETAGQSTLRKIRGVDNVNSEFEQIKAASEIARQVKHPYKKLMKRASMPPLIIGILLQVFQQLTGINAIMFYAPVLFQTVGFKNDASLLSAVITGIVNFICFAEWKVSAMQTASGGILLAFLTTTGSLTKLQAAFVVVLVCMFVMSFAWSWGPLGWLIPSETFPQETRTAGFAFAVSSNMLFTFLIAQAFLSMLCHKRAFIFFFFAGWILKMGLFVYFLLPETKNVPIDLMVERVWKQHPVWKRFMD</sequence>
<dbReference type="InterPro" id="IPR044778">
    <property type="entry name" value="MFS_STP/MST-like_plant"/>
</dbReference>
<evidence type="ECO:0000313" key="12">
    <source>
        <dbReference type="EMBL" id="KAG6757492.1"/>
    </source>
</evidence>
<dbReference type="InterPro" id="IPR003663">
    <property type="entry name" value="Sugar/inositol_transpt"/>
</dbReference>
<evidence type="ECO:0000256" key="4">
    <source>
        <dbReference type="ARBA" id="ARBA00022597"/>
    </source>
</evidence>
<dbReference type="InterPro" id="IPR020846">
    <property type="entry name" value="MFS_dom"/>
</dbReference>
<keyword evidence="4" id="KW-0762">Sugar transport</keyword>
<organism evidence="12 13">
    <name type="scientific">Populus tomentosa</name>
    <name type="common">Chinese white poplar</name>
    <dbReference type="NCBI Taxonomy" id="118781"/>
    <lineage>
        <taxon>Eukaryota</taxon>
        <taxon>Viridiplantae</taxon>
        <taxon>Streptophyta</taxon>
        <taxon>Embryophyta</taxon>
        <taxon>Tracheophyta</taxon>
        <taxon>Spermatophyta</taxon>
        <taxon>Magnoliopsida</taxon>
        <taxon>eudicotyledons</taxon>
        <taxon>Gunneridae</taxon>
        <taxon>Pentapetalae</taxon>
        <taxon>rosids</taxon>
        <taxon>fabids</taxon>
        <taxon>Malpighiales</taxon>
        <taxon>Salicaceae</taxon>
        <taxon>Saliceae</taxon>
        <taxon>Populus</taxon>
    </lineage>
</organism>
<feature type="transmembrane region" description="Helical" evidence="10">
    <location>
        <begin position="313"/>
        <end position="332"/>
    </location>
</feature>
<dbReference type="GO" id="GO:0016020">
    <property type="term" value="C:membrane"/>
    <property type="evidence" value="ECO:0007669"/>
    <property type="project" value="UniProtKB-SubCell"/>
</dbReference>
<keyword evidence="8 10" id="KW-0472">Membrane</keyword>
<dbReference type="PROSITE" id="PS50850">
    <property type="entry name" value="MFS"/>
    <property type="match status" value="1"/>
</dbReference>
<dbReference type="InterPro" id="IPR045262">
    <property type="entry name" value="STP/PLT_plant"/>
</dbReference>
<evidence type="ECO:0000256" key="5">
    <source>
        <dbReference type="ARBA" id="ARBA00022692"/>
    </source>
</evidence>
<comment type="similarity">
    <text evidence="2 9">Belongs to the major facilitator superfamily. Sugar transporter (TC 2.A.1.1) family.</text>
</comment>
<evidence type="ECO:0000313" key="13">
    <source>
        <dbReference type="Proteomes" id="UP000886885"/>
    </source>
</evidence>
<comment type="subcellular location">
    <subcellularLocation>
        <location evidence="1">Membrane</location>
        <topology evidence="1">Multi-pass membrane protein</topology>
    </subcellularLocation>
</comment>
<dbReference type="PANTHER" id="PTHR23500:SF371">
    <property type="entry name" value="OS07G0206600 PROTEIN"/>
    <property type="match status" value="1"/>
</dbReference>
<evidence type="ECO:0000259" key="11">
    <source>
        <dbReference type="PROSITE" id="PS50850"/>
    </source>
</evidence>
<accession>A0A8X8CKS4</accession>
<evidence type="ECO:0000256" key="2">
    <source>
        <dbReference type="ARBA" id="ARBA00010992"/>
    </source>
</evidence>
<feature type="transmembrane region" description="Helical" evidence="10">
    <location>
        <begin position="278"/>
        <end position="301"/>
    </location>
</feature>
<keyword evidence="13" id="KW-1185">Reference proteome</keyword>
<feature type="transmembrane region" description="Helical" evidence="10">
    <location>
        <begin position="165"/>
        <end position="183"/>
    </location>
</feature>
<evidence type="ECO:0000256" key="9">
    <source>
        <dbReference type="RuleBase" id="RU003346"/>
    </source>
</evidence>
<dbReference type="Pfam" id="PF00083">
    <property type="entry name" value="Sugar_tr"/>
    <property type="match status" value="1"/>
</dbReference>
<evidence type="ECO:0000256" key="10">
    <source>
        <dbReference type="SAM" id="Phobius"/>
    </source>
</evidence>
<name>A0A8X8CKS4_POPTO</name>
<dbReference type="CDD" id="cd17361">
    <property type="entry name" value="MFS_STP"/>
    <property type="match status" value="1"/>
</dbReference>
<reference evidence="12" key="1">
    <citation type="journal article" date="2020" name="bioRxiv">
        <title>Hybrid origin of Populus tomentosa Carr. identified through genome sequencing and phylogenomic analysis.</title>
        <authorList>
            <person name="An X."/>
            <person name="Gao K."/>
            <person name="Chen Z."/>
            <person name="Li J."/>
            <person name="Yang X."/>
            <person name="Yang X."/>
            <person name="Zhou J."/>
            <person name="Guo T."/>
            <person name="Zhao T."/>
            <person name="Huang S."/>
            <person name="Miao D."/>
            <person name="Khan W.U."/>
            <person name="Rao P."/>
            <person name="Ye M."/>
            <person name="Lei B."/>
            <person name="Liao W."/>
            <person name="Wang J."/>
            <person name="Ji L."/>
            <person name="Li Y."/>
            <person name="Guo B."/>
            <person name="Mustafa N.S."/>
            <person name="Li S."/>
            <person name="Yun Q."/>
            <person name="Keller S.R."/>
            <person name="Mao J."/>
            <person name="Zhang R."/>
            <person name="Strauss S.H."/>
        </authorList>
    </citation>
    <scope>NUCLEOTIDE SEQUENCE</scope>
    <source>
        <strain evidence="12">GM15</strain>
        <tissue evidence="12">Leaf</tissue>
    </source>
</reference>
<evidence type="ECO:0000256" key="3">
    <source>
        <dbReference type="ARBA" id="ARBA00022448"/>
    </source>
</evidence>
<feature type="transmembrane region" description="Helical" evidence="10">
    <location>
        <begin position="396"/>
        <end position="414"/>
    </location>
</feature>
<evidence type="ECO:0000256" key="6">
    <source>
        <dbReference type="ARBA" id="ARBA00022847"/>
    </source>
</evidence>
<feature type="transmembrane region" description="Helical" evidence="10">
    <location>
        <begin position="107"/>
        <end position="126"/>
    </location>
</feature>
<keyword evidence="3 9" id="KW-0813">Transport</keyword>
<evidence type="ECO:0000256" key="1">
    <source>
        <dbReference type="ARBA" id="ARBA00004141"/>
    </source>
</evidence>
<feature type="transmembrane region" description="Helical" evidence="10">
    <location>
        <begin position="426"/>
        <end position="447"/>
    </location>
</feature>
<gene>
    <name evidence="12" type="ORF">POTOM_037804</name>
</gene>
<comment type="caution">
    <text evidence="12">The sequence shown here is derived from an EMBL/GenBank/DDBJ whole genome shotgun (WGS) entry which is preliminary data.</text>
</comment>
<feature type="transmembrane region" description="Helical" evidence="10">
    <location>
        <begin position="344"/>
        <end position="376"/>
    </location>
</feature>
<dbReference type="NCBIfam" id="TIGR00879">
    <property type="entry name" value="SP"/>
    <property type="match status" value="1"/>
</dbReference>
<evidence type="ECO:0000256" key="8">
    <source>
        <dbReference type="ARBA" id="ARBA00023136"/>
    </source>
</evidence>
<protein>
    <recommendedName>
        <fullName evidence="11">Major facilitator superfamily (MFS) profile domain-containing protein</fullName>
    </recommendedName>
</protein>
<dbReference type="AlphaFoldDB" id="A0A8X8CKS4"/>
<evidence type="ECO:0000256" key="7">
    <source>
        <dbReference type="ARBA" id="ARBA00022989"/>
    </source>
</evidence>
<feature type="transmembrane region" description="Helical" evidence="10">
    <location>
        <begin position="195"/>
        <end position="216"/>
    </location>
</feature>
<keyword evidence="5 10" id="KW-0812">Transmembrane</keyword>
<feature type="transmembrane region" description="Helical" evidence="10">
    <location>
        <begin position="15"/>
        <end position="35"/>
    </location>
</feature>
<dbReference type="InterPro" id="IPR005828">
    <property type="entry name" value="MFS_sugar_transport-like"/>
</dbReference>
<dbReference type="PROSITE" id="PS00217">
    <property type="entry name" value="SUGAR_TRANSPORT_2"/>
    <property type="match status" value="1"/>
</dbReference>
<keyword evidence="6" id="KW-0769">Symport</keyword>
<feature type="transmembrane region" description="Helical" evidence="10">
    <location>
        <begin position="76"/>
        <end position="95"/>
    </location>
</feature>
<keyword evidence="7 10" id="KW-1133">Transmembrane helix</keyword>
<dbReference type="GO" id="GO:0015145">
    <property type="term" value="F:monosaccharide transmembrane transporter activity"/>
    <property type="evidence" value="ECO:0007669"/>
    <property type="project" value="InterPro"/>
</dbReference>
<dbReference type="PANTHER" id="PTHR23500">
    <property type="entry name" value="SOLUTE CARRIER FAMILY 2, FACILITATED GLUCOSE TRANSPORTER"/>
    <property type="match status" value="1"/>
</dbReference>
<feature type="domain" description="Major facilitator superfamily (MFS) profile" evidence="11">
    <location>
        <begin position="22"/>
        <end position="451"/>
    </location>
</feature>
<dbReference type="GO" id="GO:0015293">
    <property type="term" value="F:symporter activity"/>
    <property type="evidence" value="ECO:0007669"/>
    <property type="project" value="UniProtKB-KW"/>
</dbReference>
<feature type="transmembrane region" description="Helical" evidence="10">
    <location>
        <begin position="132"/>
        <end position="153"/>
    </location>
</feature>
<proteinExistence type="inferred from homology"/>
<dbReference type="EMBL" id="JAAWWB010000020">
    <property type="protein sequence ID" value="KAG6757492.1"/>
    <property type="molecule type" value="Genomic_DNA"/>
</dbReference>